<gene>
    <name evidence="1" type="ORF">M407DRAFT_75730</name>
</gene>
<proteinExistence type="predicted"/>
<evidence type="ECO:0000313" key="1">
    <source>
        <dbReference type="EMBL" id="KIO25450.1"/>
    </source>
</evidence>
<protein>
    <recommendedName>
        <fullName evidence="3">SWIM-type domain-containing protein</fullName>
    </recommendedName>
</protein>
<sequence>VSTQFTAGIRTNGRVEAENRVNKGFGGPKVSGYQLFQRLMGRTEDQNQIEQIGVREYADTFAFHTCFKQMEKAVNYSIEVLHLPKGVASWALYGTQASDAAYVGSAWLMNKLCRLERAVKHVVKVGYRGTNTSSEHLLILLYHDRYLCDCCIGTNLGIPCSHFWATLQHGRGLNLAFNLGLIHPRYTLSVIQSFP</sequence>
<reference evidence="1 2" key="1">
    <citation type="submission" date="2014-04" db="EMBL/GenBank/DDBJ databases">
        <authorList>
            <consortium name="DOE Joint Genome Institute"/>
            <person name="Kuo A."/>
            <person name="Girlanda M."/>
            <person name="Perotto S."/>
            <person name="Kohler A."/>
            <person name="Nagy L.G."/>
            <person name="Floudas D."/>
            <person name="Copeland A."/>
            <person name="Barry K.W."/>
            <person name="Cichocki N."/>
            <person name="Veneault-Fourrey C."/>
            <person name="LaButti K."/>
            <person name="Lindquist E.A."/>
            <person name="Lipzen A."/>
            <person name="Lundell T."/>
            <person name="Morin E."/>
            <person name="Murat C."/>
            <person name="Sun H."/>
            <person name="Tunlid A."/>
            <person name="Henrissat B."/>
            <person name="Grigoriev I.V."/>
            <person name="Hibbett D.S."/>
            <person name="Martin F."/>
            <person name="Nordberg H.P."/>
            <person name="Cantor M.N."/>
            <person name="Hua S.X."/>
        </authorList>
    </citation>
    <scope>NUCLEOTIDE SEQUENCE [LARGE SCALE GENOMIC DNA]</scope>
    <source>
        <strain evidence="1 2">MUT 4182</strain>
    </source>
</reference>
<accession>A0A0C3Q7A7</accession>
<feature type="non-terminal residue" evidence="1">
    <location>
        <position position="1"/>
    </location>
</feature>
<reference evidence="2" key="2">
    <citation type="submission" date="2015-01" db="EMBL/GenBank/DDBJ databases">
        <title>Evolutionary Origins and Diversification of the Mycorrhizal Mutualists.</title>
        <authorList>
            <consortium name="DOE Joint Genome Institute"/>
            <consortium name="Mycorrhizal Genomics Consortium"/>
            <person name="Kohler A."/>
            <person name="Kuo A."/>
            <person name="Nagy L.G."/>
            <person name="Floudas D."/>
            <person name="Copeland A."/>
            <person name="Barry K.W."/>
            <person name="Cichocki N."/>
            <person name="Veneault-Fourrey C."/>
            <person name="LaButti K."/>
            <person name="Lindquist E.A."/>
            <person name="Lipzen A."/>
            <person name="Lundell T."/>
            <person name="Morin E."/>
            <person name="Murat C."/>
            <person name="Riley R."/>
            <person name="Ohm R."/>
            <person name="Sun H."/>
            <person name="Tunlid A."/>
            <person name="Henrissat B."/>
            <person name="Grigoriev I.V."/>
            <person name="Hibbett D.S."/>
            <person name="Martin F."/>
        </authorList>
    </citation>
    <scope>NUCLEOTIDE SEQUENCE [LARGE SCALE GENOMIC DNA]</scope>
    <source>
        <strain evidence="2">MUT 4182</strain>
    </source>
</reference>
<name>A0A0C3Q7A7_9AGAM</name>
<dbReference type="STRING" id="1051891.A0A0C3Q7A7"/>
<evidence type="ECO:0000313" key="2">
    <source>
        <dbReference type="Proteomes" id="UP000054248"/>
    </source>
</evidence>
<dbReference type="AlphaFoldDB" id="A0A0C3Q7A7"/>
<dbReference type="OrthoDB" id="3261031at2759"/>
<dbReference type="EMBL" id="KN823042">
    <property type="protein sequence ID" value="KIO25450.1"/>
    <property type="molecule type" value="Genomic_DNA"/>
</dbReference>
<dbReference type="Proteomes" id="UP000054248">
    <property type="component" value="Unassembled WGS sequence"/>
</dbReference>
<organism evidence="1 2">
    <name type="scientific">Tulasnella calospora MUT 4182</name>
    <dbReference type="NCBI Taxonomy" id="1051891"/>
    <lineage>
        <taxon>Eukaryota</taxon>
        <taxon>Fungi</taxon>
        <taxon>Dikarya</taxon>
        <taxon>Basidiomycota</taxon>
        <taxon>Agaricomycotina</taxon>
        <taxon>Agaricomycetes</taxon>
        <taxon>Cantharellales</taxon>
        <taxon>Tulasnellaceae</taxon>
        <taxon>Tulasnella</taxon>
    </lineage>
</organism>
<evidence type="ECO:0008006" key="3">
    <source>
        <dbReference type="Google" id="ProtNLM"/>
    </source>
</evidence>
<dbReference type="HOGENOM" id="CLU_095772_0_0_1"/>
<keyword evidence="2" id="KW-1185">Reference proteome</keyword>